<dbReference type="Proteomes" id="UP001321421">
    <property type="component" value="Chromosome"/>
</dbReference>
<feature type="compositionally biased region" description="Polar residues" evidence="1">
    <location>
        <begin position="111"/>
        <end position="122"/>
    </location>
</feature>
<feature type="region of interest" description="Disordered" evidence="1">
    <location>
        <begin position="25"/>
        <end position="122"/>
    </location>
</feature>
<feature type="compositionally biased region" description="Low complexity" evidence="1">
    <location>
        <begin position="43"/>
        <end position="68"/>
    </location>
</feature>
<proteinExistence type="predicted"/>
<evidence type="ECO:0000313" key="3">
    <source>
        <dbReference type="EMBL" id="BDZ57568.1"/>
    </source>
</evidence>
<protein>
    <submittedName>
        <fullName evidence="3">Uncharacterized protein</fullName>
    </submittedName>
</protein>
<keyword evidence="2" id="KW-0732">Signal</keyword>
<dbReference type="PROSITE" id="PS51257">
    <property type="entry name" value="PROKAR_LIPOPROTEIN"/>
    <property type="match status" value="1"/>
</dbReference>
<evidence type="ECO:0000256" key="1">
    <source>
        <dbReference type="SAM" id="MobiDB-lite"/>
    </source>
</evidence>
<evidence type="ECO:0000256" key="2">
    <source>
        <dbReference type="SAM" id="SignalP"/>
    </source>
</evidence>
<feature type="signal peptide" evidence="2">
    <location>
        <begin position="1"/>
        <end position="22"/>
    </location>
</feature>
<sequence>MKNRRASLLMVPAVLAAMTLSACQDEAPTAAPPTPASQPPSPTQTQQTQQPAPSTQAPAPAPSTSEAPAPAPTTQPPSSSAAPAPSGSGAGGQCESSSLFPIKRGSVQPKPLSTAQTGTSLSDRTAEIRIGNPEIDTSGGDSFFPGDGMQTVIYPVTMKITNGNFVVARLAYGLVDDQDNPCQPDTLGGVLPKGSSSRSRPSRRVRA</sequence>
<reference evidence="4" key="1">
    <citation type="journal article" date="2019" name="Int. J. Syst. Evol. Microbiol.">
        <title>The Global Catalogue of Microorganisms (GCM) 10K type strain sequencing project: providing services to taxonomists for standard genome sequencing and annotation.</title>
        <authorList>
            <consortium name="The Broad Institute Genomics Platform"/>
            <consortium name="The Broad Institute Genome Sequencing Center for Infectious Disease"/>
            <person name="Wu L."/>
            <person name="Ma J."/>
        </authorList>
    </citation>
    <scope>NUCLEOTIDE SEQUENCE [LARGE SCALE GENOMIC DNA]</scope>
    <source>
        <strain evidence="4">NBRC 110608</strain>
    </source>
</reference>
<keyword evidence="4" id="KW-1185">Reference proteome</keyword>
<evidence type="ECO:0000313" key="4">
    <source>
        <dbReference type="Proteomes" id="UP001321421"/>
    </source>
</evidence>
<feature type="compositionally biased region" description="Pro residues" evidence="1">
    <location>
        <begin position="30"/>
        <end position="42"/>
    </location>
</feature>
<feature type="compositionally biased region" description="Low complexity" evidence="1">
    <location>
        <begin position="76"/>
        <end position="86"/>
    </location>
</feature>
<feature type="region of interest" description="Disordered" evidence="1">
    <location>
        <begin position="183"/>
        <end position="207"/>
    </location>
</feature>
<feature type="chain" id="PRO_5047159054" evidence="2">
    <location>
        <begin position="23"/>
        <end position="207"/>
    </location>
</feature>
<dbReference type="EMBL" id="AP027735">
    <property type="protein sequence ID" value="BDZ57568.1"/>
    <property type="molecule type" value="Genomic_DNA"/>
</dbReference>
<name>A0ABM8H9G2_9MICO</name>
<accession>A0ABM8H9G2</accession>
<gene>
    <name evidence="3" type="ORF">GCM10025872_12250</name>
</gene>
<organism evidence="3 4">
    <name type="scientific">Barrientosiimonas endolithica</name>
    <dbReference type="NCBI Taxonomy" id="1535208"/>
    <lineage>
        <taxon>Bacteria</taxon>
        <taxon>Bacillati</taxon>
        <taxon>Actinomycetota</taxon>
        <taxon>Actinomycetes</taxon>
        <taxon>Micrococcales</taxon>
        <taxon>Dermacoccaceae</taxon>
        <taxon>Barrientosiimonas</taxon>
    </lineage>
</organism>